<dbReference type="RefSeq" id="WP_170091109.1">
    <property type="nucleotide sequence ID" value="NZ_JABAFP010000003.1"/>
</dbReference>
<feature type="compositionally biased region" description="Basic residues" evidence="11">
    <location>
        <begin position="126"/>
        <end position="145"/>
    </location>
</feature>
<dbReference type="NCBIfam" id="TIGR00231">
    <property type="entry name" value="small_GTP"/>
    <property type="match status" value="1"/>
</dbReference>
<dbReference type="InterPro" id="IPR006847">
    <property type="entry name" value="IF2_N"/>
</dbReference>
<dbReference type="PANTHER" id="PTHR43381">
    <property type="entry name" value="TRANSLATION INITIATION FACTOR IF-2-RELATED"/>
    <property type="match status" value="1"/>
</dbReference>
<evidence type="ECO:0000256" key="7">
    <source>
        <dbReference type="ARBA" id="ARBA00023134"/>
    </source>
</evidence>
<evidence type="ECO:0000256" key="5">
    <source>
        <dbReference type="ARBA" id="ARBA00022741"/>
    </source>
</evidence>
<dbReference type="Pfam" id="PF11987">
    <property type="entry name" value="IF-2"/>
    <property type="match status" value="1"/>
</dbReference>
<dbReference type="HAMAP" id="MF_00100_B">
    <property type="entry name" value="IF_2_B"/>
    <property type="match status" value="1"/>
</dbReference>
<evidence type="ECO:0000313" key="13">
    <source>
        <dbReference type="EMBL" id="NME41435.1"/>
    </source>
</evidence>
<dbReference type="InterPro" id="IPR009000">
    <property type="entry name" value="Transl_B-barrel_sf"/>
</dbReference>
<feature type="compositionally biased region" description="Basic and acidic residues" evidence="11">
    <location>
        <begin position="88"/>
        <end position="101"/>
    </location>
</feature>
<dbReference type="Pfam" id="PF04760">
    <property type="entry name" value="IF2_N"/>
    <property type="match status" value="2"/>
</dbReference>
<dbReference type="InterPro" id="IPR023115">
    <property type="entry name" value="TIF_IF2_dom3"/>
</dbReference>
<keyword evidence="6 9" id="KW-0648">Protein biosynthesis</keyword>
<comment type="caution">
    <text evidence="13">The sequence shown here is derived from an EMBL/GenBank/DDBJ whole genome shotgun (WGS) entry which is preliminary data.</text>
</comment>
<organism evidence="13 14">
    <name type="scientific">Ligilactobacillus agilis</name>
    <dbReference type="NCBI Taxonomy" id="1601"/>
    <lineage>
        <taxon>Bacteria</taxon>
        <taxon>Bacillati</taxon>
        <taxon>Bacillota</taxon>
        <taxon>Bacilli</taxon>
        <taxon>Lactobacillales</taxon>
        <taxon>Lactobacillaceae</taxon>
        <taxon>Ligilactobacillus</taxon>
    </lineage>
</organism>
<protein>
    <recommendedName>
        <fullName evidence="2 9">Translation initiation factor IF-2</fullName>
    </recommendedName>
</protein>
<dbReference type="InterPro" id="IPR015760">
    <property type="entry name" value="TIF_IF2"/>
</dbReference>
<dbReference type="SUPFAM" id="SSF52540">
    <property type="entry name" value="P-loop containing nucleoside triphosphate hydrolases"/>
    <property type="match status" value="1"/>
</dbReference>
<feature type="domain" description="Tr-type G" evidence="12">
    <location>
        <begin position="244"/>
        <end position="411"/>
    </location>
</feature>
<dbReference type="NCBIfam" id="TIGR00487">
    <property type="entry name" value="IF-2"/>
    <property type="match status" value="1"/>
</dbReference>
<dbReference type="Pfam" id="PF22042">
    <property type="entry name" value="EF-G_D2"/>
    <property type="match status" value="1"/>
</dbReference>
<comment type="subcellular location">
    <subcellularLocation>
        <location evidence="9">Cytoplasm</location>
    </subcellularLocation>
</comment>
<dbReference type="Gene3D" id="3.40.50.300">
    <property type="entry name" value="P-loop containing nucleotide triphosphate hydrolases"/>
    <property type="match status" value="1"/>
</dbReference>
<dbReference type="InterPro" id="IPR000795">
    <property type="entry name" value="T_Tr_GTP-bd_dom"/>
</dbReference>
<evidence type="ECO:0000256" key="2">
    <source>
        <dbReference type="ARBA" id="ARBA00020675"/>
    </source>
</evidence>
<dbReference type="Gene3D" id="2.40.30.10">
    <property type="entry name" value="Translation factors"/>
    <property type="match status" value="2"/>
</dbReference>
<dbReference type="SUPFAM" id="SSF52156">
    <property type="entry name" value="Initiation factor IF2/eIF5b, domain 3"/>
    <property type="match status" value="1"/>
</dbReference>
<sequence>MRKKHIYEIAKELNVASKELVKLAQEKGFPTKSHMSTVGENEERQLRAAFSKQAKPTTKTQSQPEVKQAHQKKPHSQNVDQAKSAAKTNERHSGKNMDKKKQTNKGGNASNNNKKQRNNNNNNRFNGKKNNRNNKKNNRNNRNKNAKPAVPARKNKPLPEVLVYTVGMNVADIAKKIHREPAEIIKKLFMMGVMVNQNQPLDKDTIELLAADYGIEAEEKVEVDVADIDKFFEEEAQSTDNLQARPPVVTIMGHVDHGKTTLLDKLRHSHITEGEAGGITQHIGAYQVRHNDKIITFLDTPGHAAFTDMRARGANITDITVLVVAADDGVMPQTIEAINHAKAAGVPIIVAVNKIDKPGANPNHVMEQLSEYELIPEAWGGDTIFVEISAKFNKNLDELLDMILLEAEILELKANPDQRAAGSVIEARLDKGKGSVATLLVQHGTLHVGDPIVVGNTFGRVRTMLDARGHDIKKATPATPVEITGLNDVPVSGDRFLVFEDEKTARAAGEERAKRALMKERSQKNHVTLDNLFDTLKQGDMKEVAVIIKADVQGSVEAIAQSFNKIEVEGVRVNIIHQAVGAINESDVTLAEASNAIIVGFNVRPTPQAKVQAEADKVDIRLHNVIYKAIDEIETAMKGMLEPVYEEKVTGQVEIRETYKVSKLGTIGGGYVTDGYIQRDSGVRLIRDGIVIYEGKLASLKRFKDDVKQVKQGFECGLMIEKYNDIKVGDQIEAYIMEEVPVD</sequence>
<dbReference type="SUPFAM" id="SSF50447">
    <property type="entry name" value="Translation proteins"/>
    <property type="match status" value="2"/>
</dbReference>
<dbReference type="InterPro" id="IPR036925">
    <property type="entry name" value="TIF_IF2_dom3_sf"/>
</dbReference>
<comment type="function">
    <text evidence="8 9 10">One of the essential components for the initiation of protein synthesis. Protects formylmethionyl-tRNA from spontaneous hydrolysis and promotes its binding to the 30S ribosomal subunits. Also involved in the hydrolysis of GTP during the formation of the 70S ribosomal complex.</text>
</comment>
<proteinExistence type="inferred from homology"/>
<dbReference type="GO" id="GO:0003743">
    <property type="term" value="F:translation initiation factor activity"/>
    <property type="evidence" value="ECO:0007669"/>
    <property type="project" value="UniProtKB-UniRule"/>
</dbReference>
<dbReference type="InterPro" id="IPR000178">
    <property type="entry name" value="TF_IF2_bacterial-like"/>
</dbReference>
<evidence type="ECO:0000256" key="4">
    <source>
        <dbReference type="ARBA" id="ARBA00022540"/>
    </source>
</evidence>
<accession>A0A848C1B9</accession>
<dbReference type="FunFam" id="2.40.30.10:FF:000008">
    <property type="entry name" value="Translation initiation factor IF-2"/>
    <property type="match status" value="1"/>
</dbReference>
<dbReference type="EMBL" id="JABAFP010000003">
    <property type="protein sequence ID" value="NME41435.1"/>
    <property type="molecule type" value="Genomic_DNA"/>
</dbReference>
<evidence type="ECO:0000256" key="1">
    <source>
        <dbReference type="ARBA" id="ARBA00007733"/>
    </source>
</evidence>
<dbReference type="Pfam" id="PF00009">
    <property type="entry name" value="GTP_EFTU"/>
    <property type="match status" value="1"/>
</dbReference>
<evidence type="ECO:0000256" key="6">
    <source>
        <dbReference type="ARBA" id="ARBA00022917"/>
    </source>
</evidence>
<keyword evidence="4 9" id="KW-0396">Initiation factor</keyword>
<dbReference type="FunFam" id="3.40.50.10050:FF:000001">
    <property type="entry name" value="Translation initiation factor IF-2"/>
    <property type="match status" value="1"/>
</dbReference>
<evidence type="ECO:0000256" key="9">
    <source>
        <dbReference type="HAMAP-Rule" id="MF_00100"/>
    </source>
</evidence>
<feature type="binding site" evidence="9">
    <location>
        <begin position="353"/>
        <end position="356"/>
    </location>
    <ligand>
        <name>GTP</name>
        <dbReference type="ChEBI" id="CHEBI:37565"/>
    </ligand>
</feature>
<dbReference type="InterPro" id="IPR053905">
    <property type="entry name" value="EF-G-like_DII"/>
</dbReference>
<feature type="binding site" evidence="9">
    <location>
        <begin position="253"/>
        <end position="260"/>
    </location>
    <ligand>
        <name>GTP</name>
        <dbReference type="ChEBI" id="CHEBI:37565"/>
    </ligand>
</feature>
<comment type="similarity">
    <text evidence="1 9 10">Belongs to the TRAFAC class translation factor GTPase superfamily. Classic translation factor GTPase family. IF-2 subfamily.</text>
</comment>
<evidence type="ECO:0000313" key="14">
    <source>
        <dbReference type="Proteomes" id="UP000563853"/>
    </source>
</evidence>
<dbReference type="PROSITE" id="PS01176">
    <property type="entry name" value="IF2"/>
    <property type="match status" value="1"/>
</dbReference>
<dbReference type="Gene3D" id="1.10.10.2480">
    <property type="match status" value="1"/>
</dbReference>
<feature type="region of interest" description="G-domain" evidence="9">
    <location>
        <begin position="247"/>
        <end position="395"/>
    </location>
</feature>
<dbReference type="CDD" id="cd03692">
    <property type="entry name" value="mtIF2_IVc"/>
    <property type="match status" value="1"/>
</dbReference>
<dbReference type="InterPro" id="IPR005225">
    <property type="entry name" value="Small_GTP-bd"/>
</dbReference>
<dbReference type="Proteomes" id="UP000563853">
    <property type="component" value="Unassembled WGS sequence"/>
</dbReference>
<evidence type="ECO:0000256" key="3">
    <source>
        <dbReference type="ARBA" id="ARBA00022490"/>
    </source>
</evidence>
<feature type="region of interest" description="Disordered" evidence="11">
    <location>
        <begin position="26"/>
        <end position="154"/>
    </location>
</feature>
<dbReference type="AlphaFoldDB" id="A0A848C1B9"/>
<dbReference type="FunFam" id="3.40.50.300:FF:000019">
    <property type="entry name" value="Translation initiation factor IF-2"/>
    <property type="match status" value="1"/>
</dbReference>
<dbReference type="GO" id="GO:0003924">
    <property type="term" value="F:GTPase activity"/>
    <property type="evidence" value="ECO:0007669"/>
    <property type="project" value="UniProtKB-UniRule"/>
</dbReference>
<dbReference type="PROSITE" id="PS51722">
    <property type="entry name" value="G_TR_2"/>
    <property type="match status" value="1"/>
</dbReference>
<keyword evidence="7 9" id="KW-0342">GTP-binding</keyword>
<evidence type="ECO:0000256" key="10">
    <source>
        <dbReference type="RuleBase" id="RU000644"/>
    </source>
</evidence>
<reference evidence="13 14" key="1">
    <citation type="submission" date="2020-04" db="EMBL/GenBank/DDBJ databases">
        <authorList>
            <person name="Hitch T.C.A."/>
            <person name="Wylensek D."/>
            <person name="Clavel T."/>
        </authorList>
    </citation>
    <scope>NUCLEOTIDE SEQUENCE [LARGE SCALE GENOMIC DNA]</scope>
    <source>
        <strain evidence="13 14">WCA-389-WT-5H1</strain>
    </source>
</reference>
<evidence type="ECO:0000256" key="11">
    <source>
        <dbReference type="SAM" id="MobiDB-lite"/>
    </source>
</evidence>
<feature type="compositionally biased region" description="Polar residues" evidence="11">
    <location>
        <begin position="54"/>
        <end position="65"/>
    </location>
</feature>
<name>A0A848C1B9_9LACO</name>
<evidence type="ECO:0000259" key="12">
    <source>
        <dbReference type="PROSITE" id="PS51722"/>
    </source>
</evidence>
<dbReference type="GO" id="GO:0005525">
    <property type="term" value="F:GTP binding"/>
    <property type="evidence" value="ECO:0007669"/>
    <property type="project" value="UniProtKB-KW"/>
</dbReference>
<dbReference type="GO" id="GO:0005829">
    <property type="term" value="C:cytosol"/>
    <property type="evidence" value="ECO:0007669"/>
    <property type="project" value="TreeGrafter"/>
</dbReference>
<dbReference type="PANTHER" id="PTHR43381:SF5">
    <property type="entry name" value="TR-TYPE G DOMAIN-CONTAINING PROTEIN"/>
    <property type="match status" value="1"/>
</dbReference>
<dbReference type="InterPro" id="IPR044145">
    <property type="entry name" value="IF2_II"/>
</dbReference>
<keyword evidence="3 9" id="KW-0963">Cytoplasm</keyword>
<evidence type="ECO:0000256" key="8">
    <source>
        <dbReference type="ARBA" id="ARBA00025162"/>
    </source>
</evidence>
<feature type="compositionally biased region" description="Low complexity" evidence="11">
    <location>
        <begin position="104"/>
        <end position="125"/>
    </location>
</feature>
<dbReference type="InterPro" id="IPR027417">
    <property type="entry name" value="P-loop_NTPase"/>
</dbReference>
<dbReference type="Gene3D" id="3.40.50.10050">
    <property type="entry name" value="Translation initiation factor IF- 2, domain 3"/>
    <property type="match status" value="1"/>
</dbReference>
<dbReference type="FunFam" id="2.40.30.10:FF:000007">
    <property type="entry name" value="Translation initiation factor IF-2"/>
    <property type="match status" value="1"/>
</dbReference>
<gene>
    <name evidence="9 13" type="primary">infB</name>
    <name evidence="13" type="ORF">HF863_01390</name>
</gene>
<dbReference type="CDD" id="cd01887">
    <property type="entry name" value="IF2_eIF5B"/>
    <property type="match status" value="1"/>
</dbReference>
<keyword evidence="5 9" id="KW-0547">Nucleotide-binding</keyword>
<feature type="binding site" evidence="9">
    <location>
        <begin position="299"/>
        <end position="303"/>
    </location>
    <ligand>
        <name>GTP</name>
        <dbReference type="ChEBI" id="CHEBI:37565"/>
    </ligand>
</feature>
<dbReference type="CDD" id="cd03702">
    <property type="entry name" value="IF2_mtIF2_II"/>
    <property type="match status" value="1"/>
</dbReference>